<dbReference type="InterPro" id="IPR019491">
    <property type="entry name" value="Lipoate_protein_ligase_C"/>
</dbReference>
<dbReference type="Pfam" id="PF10437">
    <property type="entry name" value="Lip_prot_lig_C"/>
    <property type="match status" value="1"/>
</dbReference>
<dbReference type="EMBL" id="CP021255">
    <property type="protein sequence ID" value="AVD70339.1"/>
    <property type="molecule type" value="Genomic_DNA"/>
</dbReference>
<dbReference type="SUPFAM" id="SSF55681">
    <property type="entry name" value="Class II aaRS and biotin synthetases"/>
    <property type="match status" value="1"/>
</dbReference>
<evidence type="ECO:0000256" key="6">
    <source>
        <dbReference type="ARBA" id="ARBA00022840"/>
    </source>
</evidence>
<dbReference type="PROSITE" id="PS51733">
    <property type="entry name" value="BPL_LPL_CATALYTIC"/>
    <property type="match status" value="1"/>
</dbReference>
<evidence type="ECO:0000313" key="10">
    <source>
        <dbReference type="Proteomes" id="UP000239867"/>
    </source>
</evidence>
<dbReference type="AlphaFoldDB" id="A0A2L1GKZ1"/>
<name>A0A2L1GKZ1_9BACT</name>
<evidence type="ECO:0000256" key="3">
    <source>
        <dbReference type="ARBA" id="ARBA00012367"/>
    </source>
</evidence>
<dbReference type="Gene3D" id="3.30.930.10">
    <property type="entry name" value="Bira Bifunctional Protein, Domain 2"/>
    <property type="match status" value="1"/>
</dbReference>
<protein>
    <recommendedName>
        <fullName evidence="3">lipoate--protein ligase</fullName>
        <ecNumber evidence="3">6.3.1.20</ecNumber>
    </recommendedName>
</protein>
<accession>A0A2L1GKZ1</accession>
<dbReference type="Gene3D" id="3.30.390.50">
    <property type="entry name" value="CO dehydrogenase flavoprotein, C-terminal domain"/>
    <property type="match status" value="1"/>
</dbReference>
<evidence type="ECO:0000259" key="8">
    <source>
        <dbReference type="PROSITE" id="PS51733"/>
    </source>
</evidence>
<evidence type="ECO:0000256" key="2">
    <source>
        <dbReference type="ARBA" id="ARBA00005124"/>
    </source>
</evidence>
<dbReference type="SUPFAM" id="SSF82649">
    <property type="entry name" value="SufE/NifU"/>
    <property type="match status" value="1"/>
</dbReference>
<sequence>MQYLRLFSLDPTYNLAVEEQLFATLPPEHPGIFMLWQNAPSVIVGRYQCTAEEVNAVVVAREHIPVVRRITGGGAVYHDLGNLNFSFLANSHGTARVNFQQYLKPIVVALAELGVQAAISGRNDLEVDGKKISGSGQLVCGSRILHHGTLLINVDRARLDEVLTVAPEKIHSRGIQSVRMRVGGIADYWHPGSTLDMLIEALRRHCTDDDAAGLTPMELAGAEQLAAGKYRQWHWNYGASPPYTREQKRRFPWGTVCLRLDVQQGVIRSCRIFGDFFSMRDIAELEALFAGCRHERQSLRQRLQTVSWEEYFVGSEAASMLHFFGC</sequence>
<dbReference type="InterPro" id="IPR004562">
    <property type="entry name" value="LipoylTrfase_LipoateP_Ligase"/>
</dbReference>
<proteinExistence type="predicted"/>
<dbReference type="CDD" id="cd16443">
    <property type="entry name" value="LplA"/>
    <property type="match status" value="1"/>
</dbReference>
<dbReference type="PANTHER" id="PTHR12561">
    <property type="entry name" value="LIPOATE-PROTEIN LIGASE"/>
    <property type="match status" value="1"/>
</dbReference>
<dbReference type="PANTHER" id="PTHR12561:SF3">
    <property type="entry name" value="LIPOYLTRANSFERASE 1, MITOCHONDRIAL"/>
    <property type="match status" value="1"/>
</dbReference>
<dbReference type="KEGG" id="deo:CAY53_01570"/>
<dbReference type="GO" id="GO:0005737">
    <property type="term" value="C:cytoplasm"/>
    <property type="evidence" value="ECO:0007669"/>
    <property type="project" value="TreeGrafter"/>
</dbReference>
<dbReference type="UniPathway" id="UPA00537">
    <property type="reaction ID" value="UER00594"/>
</dbReference>
<dbReference type="GO" id="GO:0009249">
    <property type="term" value="P:protein lipoylation"/>
    <property type="evidence" value="ECO:0007669"/>
    <property type="project" value="InterPro"/>
</dbReference>
<dbReference type="GO" id="GO:0017118">
    <property type="term" value="F:lipoyltransferase activity"/>
    <property type="evidence" value="ECO:0007669"/>
    <property type="project" value="TreeGrafter"/>
</dbReference>
<keyword evidence="4 9" id="KW-0436">Ligase</keyword>
<organism evidence="9 10">
    <name type="scientific">Desulfobulbus oralis</name>
    <dbReference type="NCBI Taxonomy" id="1986146"/>
    <lineage>
        <taxon>Bacteria</taxon>
        <taxon>Pseudomonadati</taxon>
        <taxon>Thermodesulfobacteriota</taxon>
        <taxon>Desulfobulbia</taxon>
        <taxon>Desulfobulbales</taxon>
        <taxon>Desulfobulbaceae</taxon>
        <taxon>Desulfobulbus</taxon>
    </lineage>
</organism>
<dbReference type="InterPro" id="IPR004143">
    <property type="entry name" value="BPL_LPL_catalytic"/>
</dbReference>
<comment type="catalytic activity">
    <reaction evidence="7">
        <text>L-lysyl-[lipoyl-carrier protein] + (R)-lipoate + ATP = N(6)-[(R)-lipoyl]-L-lysyl-[lipoyl-carrier protein] + AMP + diphosphate + H(+)</text>
        <dbReference type="Rhea" id="RHEA:49288"/>
        <dbReference type="Rhea" id="RHEA-COMP:10500"/>
        <dbReference type="Rhea" id="RHEA-COMP:10502"/>
        <dbReference type="ChEBI" id="CHEBI:15378"/>
        <dbReference type="ChEBI" id="CHEBI:29969"/>
        <dbReference type="ChEBI" id="CHEBI:30616"/>
        <dbReference type="ChEBI" id="CHEBI:33019"/>
        <dbReference type="ChEBI" id="CHEBI:83088"/>
        <dbReference type="ChEBI" id="CHEBI:83099"/>
        <dbReference type="ChEBI" id="CHEBI:456215"/>
        <dbReference type="EC" id="6.3.1.20"/>
    </reaction>
</comment>
<evidence type="ECO:0000256" key="4">
    <source>
        <dbReference type="ARBA" id="ARBA00022598"/>
    </source>
</evidence>
<dbReference type="OrthoDB" id="9787898at2"/>
<keyword evidence="10" id="KW-1185">Reference proteome</keyword>
<dbReference type="GO" id="GO:0016979">
    <property type="term" value="F:lipoate-protein ligase activity"/>
    <property type="evidence" value="ECO:0007669"/>
    <property type="project" value="UniProtKB-EC"/>
</dbReference>
<dbReference type="NCBIfam" id="TIGR00545">
    <property type="entry name" value="lipoyltrans"/>
    <property type="match status" value="1"/>
</dbReference>
<reference evidence="9 10" key="1">
    <citation type="journal article" date="2018" name="MBio">
        <title>Insights into the evolution of host association through the isolation and characterization of a novel human periodontal pathobiont, Desulfobulbus oralis.</title>
        <authorList>
            <person name="Cross K.L."/>
            <person name="Chirania P."/>
            <person name="Xiong W."/>
            <person name="Beall C.J."/>
            <person name="Elkins J.G."/>
            <person name="Giannone R.J."/>
            <person name="Griffen A.L."/>
            <person name="Guss A.M."/>
            <person name="Hettich R.L."/>
            <person name="Joshi S.S."/>
            <person name="Mokrzan E.M."/>
            <person name="Martin R.K."/>
            <person name="Zhulin I.B."/>
            <person name="Leys E.J."/>
            <person name="Podar M."/>
        </authorList>
    </citation>
    <scope>NUCLEOTIDE SEQUENCE [LARGE SCALE GENOMIC DNA]</scope>
    <source>
        <strain evidence="9 10">ORNL</strain>
    </source>
</reference>
<dbReference type="InterPro" id="IPR045864">
    <property type="entry name" value="aa-tRNA-synth_II/BPL/LPL"/>
</dbReference>
<dbReference type="Proteomes" id="UP000239867">
    <property type="component" value="Chromosome"/>
</dbReference>
<keyword evidence="5" id="KW-0547">Nucleotide-binding</keyword>
<dbReference type="GO" id="GO:0005524">
    <property type="term" value="F:ATP binding"/>
    <property type="evidence" value="ECO:0007669"/>
    <property type="project" value="UniProtKB-KW"/>
</dbReference>
<gene>
    <name evidence="9" type="ORF">CAY53_01570</name>
</gene>
<dbReference type="Pfam" id="PF21948">
    <property type="entry name" value="LplA-B_cat"/>
    <property type="match status" value="1"/>
</dbReference>
<feature type="domain" description="BPL/LPL catalytic" evidence="8">
    <location>
        <begin position="27"/>
        <end position="207"/>
    </location>
</feature>
<dbReference type="EC" id="6.3.1.20" evidence="3"/>
<evidence type="ECO:0000256" key="7">
    <source>
        <dbReference type="ARBA" id="ARBA00048037"/>
    </source>
</evidence>
<dbReference type="RefSeq" id="WP_104935654.1">
    <property type="nucleotide sequence ID" value="NZ_CP021255.1"/>
</dbReference>
<evidence type="ECO:0000313" key="9">
    <source>
        <dbReference type="EMBL" id="AVD70339.1"/>
    </source>
</evidence>
<evidence type="ECO:0000256" key="1">
    <source>
        <dbReference type="ARBA" id="ARBA00005085"/>
    </source>
</evidence>
<evidence type="ECO:0000256" key="5">
    <source>
        <dbReference type="ARBA" id="ARBA00022741"/>
    </source>
</evidence>
<comment type="pathway">
    <text evidence="2">Protein modification; protein lipoylation via exogenous pathway; protein N(6)-(lipoyl)lysine from lipoate: step 1/2.</text>
</comment>
<keyword evidence="6" id="KW-0067">ATP-binding</keyword>
<comment type="pathway">
    <text evidence="1">Protein modification; protein lipoylation via exogenous pathway; protein N(6)-(lipoyl)lysine from lipoate: step 2/2.</text>
</comment>